<dbReference type="PANTHER" id="PTHR28258">
    <property type="entry name" value="VACUOLAR SEGREGATION PROTEIN 7"/>
    <property type="match status" value="1"/>
</dbReference>
<dbReference type="EMBL" id="CAJVPS010000117">
    <property type="protein sequence ID" value="CAG8454092.1"/>
    <property type="molecule type" value="Genomic_DNA"/>
</dbReference>
<evidence type="ECO:0000256" key="2">
    <source>
        <dbReference type="SAM" id="Phobius"/>
    </source>
</evidence>
<dbReference type="GO" id="GO:0000011">
    <property type="term" value="P:vacuole inheritance"/>
    <property type="evidence" value="ECO:0007669"/>
    <property type="project" value="TreeGrafter"/>
</dbReference>
<organism evidence="3 4">
    <name type="scientific">Ambispora leptoticha</name>
    <dbReference type="NCBI Taxonomy" id="144679"/>
    <lineage>
        <taxon>Eukaryota</taxon>
        <taxon>Fungi</taxon>
        <taxon>Fungi incertae sedis</taxon>
        <taxon>Mucoromycota</taxon>
        <taxon>Glomeromycotina</taxon>
        <taxon>Glomeromycetes</taxon>
        <taxon>Archaeosporales</taxon>
        <taxon>Ambisporaceae</taxon>
        <taxon>Ambispora</taxon>
    </lineage>
</organism>
<feature type="region of interest" description="Disordered" evidence="1">
    <location>
        <begin position="92"/>
        <end position="119"/>
    </location>
</feature>
<name>A0A9N8VL00_9GLOM</name>
<comment type="caution">
    <text evidence="3">The sequence shown here is derived from an EMBL/GenBank/DDBJ whole genome shotgun (WGS) entry which is preliminary data.</text>
</comment>
<dbReference type="GO" id="GO:0070772">
    <property type="term" value="C:PAS complex"/>
    <property type="evidence" value="ECO:0007669"/>
    <property type="project" value="TreeGrafter"/>
</dbReference>
<gene>
    <name evidence="3" type="ORF">ALEPTO_LOCUS1178</name>
</gene>
<proteinExistence type="predicted"/>
<dbReference type="AlphaFoldDB" id="A0A9N8VL00"/>
<feature type="compositionally biased region" description="Low complexity" evidence="1">
    <location>
        <begin position="47"/>
        <end position="58"/>
    </location>
</feature>
<reference evidence="3" key="1">
    <citation type="submission" date="2021-06" db="EMBL/GenBank/DDBJ databases">
        <authorList>
            <person name="Kallberg Y."/>
            <person name="Tangrot J."/>
            <person name="Rosling A."/>
        </authorList>
    </citation>
    <scope>NUCLEOTIDE SEQUENCE</scope>
    <source>
        <strain evidence="3">FL130A</strain>
    </source>
</reference>
<keyword evidence="2" id="KW-0472">Membrane</keyword>
<dbReference type="Proteomes" id="UP000789508">
    <property type="component" value="Unassembled WGS sequence"/>
</dbReference>
<keyword evidence="2" id="KW-1133">Transmembrane helix</keyword>
<dbReference type="GO" id="GO:0000329">
    <property type="term" value="C:fungal-type vacuole membrane"/>
    <property type="evidence" value="ECO:0007669"/>
    <property type="project" value="TreeGrafter"/>
</dbReference>
<dbReference type="GO" id="GO:0010513">
    <property type="term" value="P:positive regulation of phosphatidylinositol biosynthetic process"/>
    <property type="evidence" value="ECO:0007669"/>
    <property type="project" value="TreeGrafter"/>
</dbReference>
<dbReference type="Pfam" id="PF12751">
    <property type="entry name" value="Vac7"/>
    <property type="match status" value="2"/>
</dbReference>
<dbReference type="PANTHER" id="PTHR28258:SF1">
    <property type="entry name" value="VACUOLAR SEGREGATION PROTEIN 7"/>
    <property type="match status" value="1"/>
</dbReference>
<dbReference type="OrthoDB" id="1204at2759"/>
<evidence type="ECO:0000256" key="1">
    <source>
        <dbReference type="SAM" id="MobiDB-lite"/>
    </source>
</evidence>
<keyword evidence="2" id="KW-0812">Transmembrane</keyword>
<evidence type="ECO:0000313" key="3">
    <source>
        <dbReference type="EMBL" id="CAG8454092.1"/>
    </source>
</evidence>
<feature type="region of interest" description="Disordered" evidence="1">
    <location>
        <begin position="1"/>
        <end position="58"/>
    </location>
</feature>
<evidence type="ECO:0000313" key="4">
    <source>
        <dbReference type="Proteomes" id="UP000789508"/>
    </source>
</evidence>
<feature type="compositionally biased region" description="Polar residues" evidence="1">
    <location>
        <begin position="257"/>
        <end position="267"/>
    </location>
</feature>
<dbReference type="GO" id="GO:1903778">
    <property type="term" value="P:protein localization to vacuolar membrane"/>
    <property type="evidence" value="ECO:0007669"/>
    <property type="project" value="TreeGrafter"/>
</dbReference>
<feature type="transmembrane region" description="Helical" evidence="2">
    <location>
        <begin position="340"/>
        <end position="360"/>
    </location>
</feature>
<feature type="compositionally biased region" description="Low complexity" evidence="1">
    <location>
        <begin position="176"/>
        <end position="187"/>
    </location>
</feature>
<feature type="region of interest" description="Disordered" evidence="1">
    <location>
        <begin position="153"/>
        <end position="194"/>
    </location>
</feature>
<feature type="region of interest" description="Disordered" evidence="1">
    <location>
        <begin position="245"/>
        <end position="272"/>
    </location>
</feature>
<accession>A0A9N8VL00</accession>
<dbReference type="InterPro" id="IPR024260">
    <property type="entry name" value="Vac7"/>
</dbReference>
<sequence>MTSTINTPLSQITEEQDSKSSIPEQQISKDNNNTLNASSTAVGTRQSPTTPTKTPSAATKLVNKFATFTPSRMKNKGSDRQLIVETAYCGKKDSQQSDLLRPAKSTETMQKPKKKKRTPNITEGMSRAEIFAANVASAVDAAEAEPDEDEDFIYGDRGHTRTPSLTSTNSGGGVGNAAAPNGNGINQQPPPPTFTYPHMPPDHNNYGYPPNHHAHYQYPGLYVPASLPNSRRPFYGGGVFYSNGSTPGSDTDDGSNRKGTTPNNLLSPTHKPTGVMRASLPDMSQYSKGHPNYGATGYYYNDPFYHDWYGVGDDERLPLFAKWRPPYEDQRRTCCTSTTFSLTTFLIFSIVAFCYLIYFASSQPLTEVAIIDIANVLAADKELMFDMYVRARNLDIWDVKIMDADIKSLTESAPSELGQILNFDEPLVFQASTNRTGVVQVATAQVTLRNPGGKDDQEAQENWSYLLRQGFQLTVRGILKYSLPFSKDQVARLLFGFFPVAGD</sequence>
<keyword evidence="4" id="KW-1185">Reference proteome</keyword>
<protein>
    <submittedName>
        <fullName evidence="3">14632_t:CDS:1</fullName>
    </submittedName>
</protein>
<feature type="compositionally biased region" description="Polar residues" evidence="1">
    <location>
        <begin position="1"/>
        <end position="46"/>
    </location>
</feature>